<feature type="compositionally biased region" description="Basic and acidic residues" evidence="6">
    <location>
        <begin position="194"/>
        <end position="221"/>
    </location>
</feature>
<name>A0ABR3TTZ0_9PEZI</name>
<dbReference type="PANTHER" id="PTHR13112">
    <property type="entry name" value="UPF3 REGULATOR OF NONSENSE TRANSCRIPTS-LIKE PROTEIN"/>
    <property type="match status" value="1"/>
</dbReference>
<feature type="region of interest" description="Disordered" evidence="6">
    <location>
        <begin position="1"/>
        <end position="47"/>
    </location>
</feature>
<dbReference type="Pfam" id="PF00076">
    <property type="entry name" value="RRM_1"/>
    <property type="match status" value="1"/>
</dbReference>
<dbReference type="InterPro" id="IPR000504">
    <property type="entry name" value="RRM_dom"/>
</dbReference>
<dbReference type="PROSITE" id="PS50102">
    <property type="entry name" value="RRM"/>
    <property type="match status" value="1"/>
</dbReference>
<dbReference type="Proteomes" id="UP001521184">
    <property type="component" value="Unassembled WGS sequence"/>
</dbReference>
<sequence length="671" mass="68502">MAPPSTAPAPGANGVLPVPAAALQKNTSPAATNGAPRGASNRSHQPRLKLVVRRLAPGLTQQEFELALGDEWKLGQGRVDWFSYKAGKISKDLAKPSKPSRAYFHLTDQAHVVPLADKVRKTAFNDAKNSTRDPALIGAPTVDFAPFSRTPGGRRRNDARQGLIDQDPEFKDFLESLTNPVSKPAPVDNAAEDTTAKKEEIKTTPLIEHLREKKAAKEKPQASKGQGKHARGESKEEKAASKADKKSRKGGKEEKSSKQSKSEKAAKESTPKEVKILNKKNTEPEKTDENKATTPSTPASERKRERGSTSIAKQMLQRDLGIGPAAGGRRGRRDTAQEPAKAAETTTPKDSAVASPASAPPATKDGSAATPSNAPKAGSESRSGKKDSRPTRAERRAQKAAKANAEAAADQAKPAAAPTPPTGPKILKKPQNAQQQATPVAPSPANDGSANAPPPKAPTGPAAQQNSPAASRPTSSRKANNAAAASAAAAPAATARQAFLKHANPSQGITEPLIEAALSVFGAIDKVEIDKRKGFAYVDFKEPDGLQKAIQASPVKVAEGAVQVLERKDKTPAQRAPRVPPAGPAAAAGGSMMGCGGGGSGGGGRAGFRGGRGGRGRGSGGGSSGAGANASPANAAGNNSAAAAPAAAPAPAAAAAAAAPKAQAAATDTPS</sequence>
<keyword evidence="9" id="KW-1185">Reference proteome</keyword>
<feature type="compositionally biased region" description="Low complexity" evidence="6">
    <location>
        <begin position="626"/>
        <end position="671"/>
    </location>
</feature>
<dbReference type="SUPFAM" id="SSF54928">
    <property type="entry name" value="RNA-binding domain, RBD"/>
    <property type="match status" value="2"/>
</dbReference>
<keyword evidence="3" id="KW-0866">Nonsense-mediated mRNA decay</keyword>
<feature type="compositionally biased region" description="Low complexity" evidence="6">
    <location>
        <begin position="400"/>
        <end position="416"/>
    </location>
</feature>
<dbReference type="PANTHER" id="PTHR13112:SF0">
    <property type="entry name" value="FI21285P1"/>
    <property type="match status" value="1"/>
</dbReference>
<feature type="region of interest" description="Disordered" evidence="6">
    <location>
        <begin position="142"/>
        <end position="165"/>
    </location>
</feature>
<feature type="compositionally biased region" description="Gly residues" evidence="6">
    <location>
        <begin position="591"/>
        <end position="625"/>
    </location>
</feature>
<comment type="similarity">
    <text evidence="2">Belongs to the RENT3 family.</text>
</comment>
<dbReference type="CDD" id="cd00590">
    <property type="entry name" value="RRM_SF"/>
    <property type="match status" value="1"/>
</dbReference>
<dbReference type="Gene3D" id="3.30.70.330">
    <property type="match status" value="2"/>
</dbReference>
<evidence type="ECO:0000313" key="8">
    <source>
        <dbReference type="EMBL" id="KAL1644666.1"/>
    </source>
</evidence>
<accession>A0ABR3TTZ0</accession>
<dbReference type="InterPro" id="IPR005120">
    <property type="entry name" value="UPF3_dom"/>
</dbReference>
<organism evidence="8 9">
    <name type="scientific">Diplodia intermedia</name>
    <dbReference type="NCBI Taxonomy" id="856260"/>
    <lineage>
        <taxon>Eukaryota</taxon>
        <taxon>Fungi</taxon>
        <taxon>Dikarya</taxon>
        <taxon>Ascomycota</taxon>
        <taxon>Pezizomycotina</taxon>
        <taxon>Dothideomycetes</taxon>
        <taxon>Dothideomycetes incertae sedis</taxon>
        <taxon>Botryosphaeriales</taxon>
        <taxon>Botryosphaeriaceae</taxon>
        <taxon>Diplodia</taxon>
    </lineage>
</organism>
<keyword evidence="5" id="KW-0694">RNA-binding</keyword>
<comment type="subcellular location">
    <subcellularLocation>
        <location evidence="1">Nucleus</location>
    </subcellularLocation>
</comment>
<evidence type="ECO:0000256" key="1">
    <source>
        <dbReference type="ARBA" id="ARBA00004123"/>
    </source>
</evidence>
<dbReference type="InterPro" id="IPR035979">
    <property type="entry name" value="RBD_domain_sf"/>
</dbReference>
<feature type="domain" description="RRM" evidence="7">
    <location>
        <begin position="496"/>
        <end position="562"/>
    </location>
</feature>
<dbReference type="EMBL" id="JAKEKT020000022">
    <property type="protein sequence ID" value="KAL1644666.1"/>
    <property type="molecule type" value="Genomic_DNA"/>
</dbReference>
<evidence type="ECO:0000256" key="5">
    <source>
        <dbReference type="PROSITE-ProRule" id="PRU00176"/>
    </source>
</evidence>
<evidence type="ECO:0000256" key="4">
    <source>
        <dbReference type="ARBA" id="ARBA00023242"/>
    </source>
</evidence>
<feature type="compositionally biased region" description="Low complexity" evidence="6">
    <location>
        <begin position="351"/>
        <end position="362"/>
    </location>
</feature>
<evidence type="ECO:0000256" key="2">
    <source>
        <dbReference type="ARBA" id="ARBA00005991"/>
    </source>
</evidence>
<evidence type="ECO:0000259" key="7">
    <source>
        <dbReference type="PROSITE" id="PS50102"/>
    </source>
</evidence>
<feature type="compositionally biased region" description="Low complexity" evidence="6">
    <location>
        <begin position="479"/>
        <end position="496"/>
    </location>
</feature>
<feature type="region of interest" description="Disordered" evidence="6">
    <location>
        <begin position="177"/>
        <end position="496"/>
    </location>
</feature>
<dbReference type="InterPro" id="IPR012677">
    <property type="entry name" value="Nucleotide-bd_a/b_plait_sf"/>
</dbReference>
<feature type="compositionally biased region" description="Polar residues" evidence="6">
    <location>
        <begin position="464"/>
        <end position="478"/>
    </location>
</feature>
<feature type="region of interest" description="Disordered" evidence="6">
    <location>
        <begin position="566"/>
        <end position="671"/>
    </location>
</feature>
<dbReference type="Pfam" id="PF03467">
    <property type="entry name" value="Smg4_UPF3"/>
    <property type="match status" value="1"/>
</dbReference>
<feature type="compositionally biased region" description="Basic and acidic residues" evidence="6">
    <location>
        <begin position="230"/>
        <end position="291"/>
    </location>
</feature>
<proteinExistence type="inferred from homology"/>
<reference evidence="8 9" key="1">
    <citation type="journal article" date="2023" name="Plant Dis.">
        <title>First Report of Diplodia intermedia Causing Canker and Dieback Diseases on Apple Trees in Canada.</title>
        <authorList>
            <person name="Ellouze W."/>
            <person name="Ilyukhin E."/>
            <person name="Sulman M."/>
            <person name="Ali S."/>
        </authorList>
    </citation>
    <scope>NUCLEOTIDE SEQUENCE [LARGE SCALE GENOMIC DNA]</scope>
    <source>
        <strain evidence="8 9">M45-28</strain>
    </source>
</reference>
<evidence type="ECO:0000256" key="3">
    <source>
        <dbReference type="ARBA" id="ARBA00023161"/>
    </source>
</evidence>
<evidence type="ECO:0000256" key="6">
    <source>
        <dbReference type="SAM" id="MobiDB-lite"/>
    </source>
</evidence>
<dbReference type="CDD" id="cd12455">
    <property type="entry name" value="RRM_like_Smg4_UPF3"/>
    <property type="match status" value="1"/>
</dbReference>
<protein>
    <recommendedName>
        <fullName evidence="7">RRM domain-containing protein</fullName>
    </recommendedName>
</protein>
<keyword evidence="4" id="KW-0539">Nucleus</keyword>
<dbReference type="InterPro" id="IPR039722">
    <property type="entry name" value="Upf3"/>
</dbReference>
<gene>
    <name evidence="8" type="ORF">SLS58_004127</name>
</gene>
<feature type="compositionally biased region" description="Basic and acidic residues" evidence="6">
    <location>
        <begin position="382"/>
        <end position="397"/>
    </location>
</feature>
<comment type="caution">
    <text evidence="8">The sequence shown here is derived from an EMBL/GenBank/DDBJ whole genome shotgun (WGS) entry which is preliminary data.</text>
</comment>
<evidence type="ECO:0000313" key="9">
    <source>
        <dbReference type="Proteomes" id="UP001521184"/>
    </source>
</evidence>